<proteinExistence type="predicted"/>
<feature type="domain" description="ChsH2 rubredoxin-like zinc ribbon" evidence="1">
    <location>
        <begin position="18"/>
        <end position="49"/>
    </location>
</feature>
<reference evidence="2 3" key="1">
    <citation type="submission" date="2015-06" db="EMBL/GenBank/DDBJ databases">
        <title>New insights into the roles of widespread benthic archaea in carbon and nitrogen cycling.</title>
        <authorList>
            <person name="Lazar C.S."/>
            <person name="Baker B.J."/>
            <person name="Seitz K.W."/>
            <person name="Hyde A.S."/>
            <person name="Dick G.J."/>
            <person name="Hinrichs K.-U."/>
            <person name="Teske A.P."/>
        </authorList>
    </citation>
    <scope>NUCLEOTIDE SEQUENCE [LARGE SCALE GENOMIC DNA]</scope>
    <source>
        <strain evidence="2">SG8-32-1</strain>
    </source>
</reference>
<name>A0A0M0BNT4_9ARCH</name>
<dbReference type="EMBL" id="LFWU01000138">
    <property type="protein sequence ID" value="KON29966.1"/>
    <property type="molecule type" value="Genomic_DNA"/>
</dbReference>
<dbReference type="PANTHER" id="PTHR34075">
    <property type="entry name" value="BLR3430 PROTEIN"/>
    <property type="match status" value="1"/>
</dbReference>
<accession>A0A0M0BNT4</accession>
<comment type="caution">
    <text evidence="2">The sequence shown here is derived from an EMBL/GenBank/DDBJ whole genome shotgun (WGS) entry which is preliminary data.</text>
</comment>
<dbReference type="InterPro" id="IPR052513">
    <property type="entry name" value="Thioester_dehydratase-like"/>
</dbReference>
<protein>
    <recommendedName>
        <fullName evidence="1">ChsH2 rubredoxin-like zinc ribbon domain-containing protein</fullName>
    </recommendedName>
</protein>
<evidence type="ECO:0000313" key="3">
    <source>
        <dbReference type="Proteomes" id="UP000037237"/>
    </source>
</evidence>
<dbReference type="InterPro" id="IPR012340">
    <property type="entry name" value="NA-bd_OB-fold"/>
</dbReference>
<dbReference type="SUPFAM" id="SSF50249">
    <property type="entry name" value="Nucleic acid-binding proteins"/>
    <property type="match status" value="1"/>
</dbReference>
<dbReference type="InterPro" id="IPR022002">
    <property type="entry name" value="ChsH2_Znr"/>
</dbReference>
<organism evidence="2 3">
    <name type="scientific">miscellaneous Crenarchaeota group-1 archaeon SG8-32-1</name>
    <dbReference type="NCBI Taxonomy" id="1685124"/>
    <lineage>
        <taxon>Archaea</taxon>
        <taxon>Candidatus Bathyarchaeota</taxon>
        <taxon>MCG-1</taxon>
    </lineage>
</organism>
<dbReference type="PANTHER" id="PTHR34075:SF5">
    <property type="entry name" value="BLR3430 PROTEIN"/>
    <property type="match status" value="1"/>
</dbReference>
<evidence type="ECO:0000313" key="2">
    <source>
        <dbReference type="EMBL" id="KON29966.1"/>
    </source>
</evidence>
<evidence type="ECO:0000259" key="1">
    <source>
        <dbReference type="Pfam" id="PF12172"/>
    </source>
</evidence>
<sequence length="78" mass="8906">MMNETMPFTVSSFYTFLKQKKFMAVKCNECKTKILPPKPMCTNCLSTNLKWIKVNDAGKLLSYTVIHVAPEQFQSIAP</sequence>
<gene>
    <name evidence="2" type="ORF">AC477_05345</name>
</gene>
<dbReference type="Gene3D" id="6.10.30.10">
    <property type="match status" value="1"/>
</dbReference>
<dbReference type="AlphaFoldDB" id="A0A0M0BNT4"/>
<dbReference type="Pfam" id="PF12172">
    <property type="entry name" value="zf-ChsH2"/>
    <property type="match status" value="1"/>
</dbReference>
<dbReference type="Proteomes" id="UP000037237">
    <property type="component" value="Unassembled WGS sequence"/>
</dbReference>